<dbReference type="CDD" id="cd06225">
    <property type="entry name" value="HAMP"/>
    <property type="match status" value="1"/>
</dbReference>
<dbReference type="InterPro" id="IPR003660">
    <property type="entry name" value="HAMP_dom"/>
</dbReference>
<evidence type="ECO:0000256" key="9">
    <source>
        <dbReference type="SAM" id="Phobius"/>
    </source>
</evidence>
<feature type="transmembrane region" description="Helical" evidence="9">
    <location>
        <begin position="214"/>
        <end position="236"/>
    </location>
</feature>
<accession>A0A498RB71</accession>
<reference evidence="12 13" key="1">
    <citation type="submission" date="2018-06" db="EMBL/GenBank/DDBJ databases">
        <authorList>
            <person name="Strepis N."/>
        </authorList>
    </citation>
    <scope>NUCLEOTIDE SEQUENCE [LARGE SCALE GENOMIC DNA]</scope>
    <source>
        <strain evidence="12">LUCI</strain>
    </source>
</reference>
<dbReference type="AlphaFoldDB" id="A0A498RB71"/>
<keyword evidence="4 9" id="KW-1133">Transmembrane helix</keyword>
<keyword evidence="13" id="KW-1185">Reference proteome</keyword>
<dbReference type="Proteomes" id="UP000277811">
    <property type="component" value="Unassembled WGS sequence"/>
</dbReference>
<evidence type="ECO:0000313" key="13">
    <source>
        <dbReference type="Proteomes" id="UP000277811"/>
    </source>
</evidence>
<dbReference type="Pfam" id="PF00015">
    <property type="entry name" value="MCPsignal"/>
    <property type="match status" value="1"/>
</dbReference>
<keyword evidence="2" id="KW-1003">Cell membrane</keyword>
<dbReference type="GO" id="GO:0006935">
    <property type="term" value="P:chemotaxis"/>
    <property type="evidence" value="ECO:0007669"/>
    <property type="project" value="UniProtKB-ARBA"/>
</dbReference>
<dbReference type="InterPro" id="IPR033480">
    <property type="entry name" value="sCache_2"/>
</dbReference>
<evidence type="ECO:0000256" key="5">
    <source>
        <dbReference type="ARBA" id="ARBA00023136"/>
    </source>
</evidence>
<dbReference type="GO" id="GO:0007165">
    <property type="term" value="P:signal transduction"/>
    <property type="evidence" value="ECO:0007669"/>
    <property type="project" value="UniProtKB-KW"/>
</dbReference>
<evidence type="ECO:0008006" key="14">
    <source>
        <dbReference type="Google" id="ProtNLM"/>
    </source>
</evidence>
<evidence type="ECO:0000256" key="2">
    <source>
        <dbReference type="ARBA" id="ARBA00022475"/>
    </source>
</evidence>
<evidence type="ECO:0000256" key="3">
    <source>
        <dbReference type="ARBA" id="ARBA00022692"/>
    </source>
</evidence>
<dbReference type="GO" id="GO:0005886">
    <property type="term" value="C:plasma membrane"/>
    <property type="evidence" value="ECO:0007669"/>
    <property type="project" value="UniProtKB-SubCell"/>
</dbReference>
<dbReference type="RefSeq" id="WP_122628323.1">
    <property type="nucleotide sequence ID" value="NZ_UPPP01000073.1"/>
</dbReference>
<dbReference type="FunFam" id="1.10.287.950:FF:000001">
    <property type="entry name" value="Methyl-accepting chemotaxis sensory transducer"/>
    <property type="match status" value="1"/>
</dbReference>
<dbReference type="OrthoDB" id="9810264at2"/>
<dbReference type="PROSITE" id="PS50111">
    <property type="entry name" value="CHEMOTAXIS_TRANSDUC_2"/>
    <property type="match status" value="1"/>
</dbReference>
<dbReference type="SMART" id="SM00283">
    <property type="entry name" value="MA"/>
    <property type="match status" value="1"/>
</dbReference>
<evidence type="ECO:0000256" key="1">
    <source>
        <dbReference type="ARBA" id="ARBA00004651"/>
    </source>
</evidence>
<feature type="domain" description="Methyl-accepting transducer" evidence="10">
    <location>
        <begin position="308"/>
        <end position="544"/>
    </location>
</feature>
<dbReference type="SMART" id="SM00304">
    <property type="entry name" value="HAMP"/>
    <property type="match status" value="2"/>
</dbReference>
<evidence type="ECO:0000259" key="11">
    <source>
        <dbReference type="PROSITE" id="PS50885"/>
    </source>
</evidence>
<evidence type="ECO:0000313" key="12">
    <source>
        <dbReference type="EMBL" id="VBB07383.1"/>
    </source>
</evidence>
<keyword evidence="6 8" id="KW-0807">Transducer</keyword>
<evidence type="ECO:0000256" key="4">
    <source>
        <dbReference type="ARBA" id="ARBA00022989"/>
    </source>
</evidence>
<dbReference type="PANTHER" id="PTHR32089:SF112">
    <property type="entry name" value="LYSOZYME-LIKE PROTEIN-RELATED"/>
    <property type="match status" value="1"/>
</dbReference>
<proteinExistence type="inferred from homology"/>
<dbReference type="Pfam" id="PF00672">
    <property type="entry name" value="HAMP"/>
    <property type="match status" value="1"/>
</dbReference>
<dbReference type="InterPro" id="IPR004089">
    <property type="entry name" value="MCPsignal_dom"/>
</dbReference>
<evidence type="ECO:0000259" key="10">
    <source>
        <dbReference type="PROSITE" id="PS50111"/>
    </source>
</evidence>
<dbReference type="Pfam" id="PF17200">
    <property type="entry name" value="sCache_2"/>
    <property type="match status" value="1"/>
</dbReference>
<dbReference type="EMBL" id="UPPP01000073">
    <property type="protein sequence ID" value="VBB07383.1"/>
    <property type="molecule type" value="Genomic_DNA"/>
</dbReference>
<evidence type="ECO:0000256" key="6">
    <source>
        <dbReference type="ARBA" id="ARBA00023224"/>
    </source>
</evidence>
<dbReference type="SMART" id="SM01049">
    <property type="entry name" value="Cache_2"/>
    <property type="match status" value="1"/>
</dbReference>
<protein>
    <recommendedName>
        <fullName evidence="14">Chemotaxis methyl-accepting receptor</fullName>
    </recommendedName>
</protein>
<evidence type="ECO:0000256" key="7">
    <source>
        <dbReference type="ARBA" id="ARBA00029447"/>
    </source>
</evidence>
<name>A0A498RB71_9FIRM</name>
<comment type="subcellular location">
    <subcellularLocation>
        <location evidence="1">Cell membrane</location>
        <topology evidence="1">Multi-pass membrane protein</topology>
    </subcellularLocation>
</comment>
<organism evidence="12 13">
    <name type="scientific">Lucifera butyrica</name>
    <dbReference type="NCBI Taxonomy" id="1351585"/>
    <lineage>
        <taxon>Bacteria</taxon>
        <taxon>Bacillati</taxon>
        <taxon>Bacillota</taxon>
        <taxon>Negativicutes</taxon>
        <taxon>Veillonellales</taxon>
        <taxon>Veillonellaceae</taxon>
        <taxon>Lucifera</taxon>
    </lineage>
</organism>
<dbReference type="Gene3D" id="3.30.450.20">
    <property type="entry name" value="PAS domain"/>
    <property type="match status" value="1"/>
</dbReference>
<keyword evidence="3 9" id="KW-0812">Transmembrane</keyword>
<keyword evidence="5 9" id="KW-0472">Membrane</keyword>
<sequence length="594" mass="63888">MQKGGALTTKIKHKLIVAIVAVGCLLAGVLAAYNIWSIYSSERATIQGYRTLLQDQFDRNIRLQVETAVSMINEIYQQQKNGQLTEDQAKKQAAAILRNLRYDKDGYFWADTVDGVNVVLLGRNTEGKSRINDKDAKGDLFIQKIIKNGMQDGGGYTNYWFPKPNEKEPKPKRGYSLLFKPYNWVIGTGNWTDDIDKLVAKKEAELHGRLLKDIGMALLITLLVLGLAVGIAIWLSRKIAAPIVTMVGHAEKVAAGNLSRELTVDSQDEIGHLARALNSMTQRLRDLIGQVSSSAEQVAASAQELTANADQSAVAAGQVAASITEFAQETQQQLLDVSALVLIAEETATEMQKAATNAGKAVQASETTAAAAVEGGRSIGTVASQMDVIEKTVTQSAHVITKLGERSQEIGQIVDTIAGIAGQTNLLALNAAIEAARAGEQGRGFAVVAEEVRKLAEQSQMATGKIAGLIHEICEDTVQAVEAMRTGTEETKKGLDVVQQAGIVFEQIEKQVNAVANQIREIAAAEQQMAVGMQEITQTVQNIESISRKNAGHTESVSAATEEQSASMQEIAAASQNLAQMAGDLQNTVSYFQL</sequence>
<dbReference type="CDD" id="cd11386">
    <property type="entry name" value="MCP_signal"/>
    <property type="match status" value="1"/>
</dbReference>
<dbReference type="PANTHER" id="PTHR32089">
    <property type="entry name" value="METHYL-ACCEPTING CHEMOTAXIS PROTEIN MCPB"/>
    <property type="match status" value="1"/>
</dbReference>
<dbReference type="PROSITE" id="PS50885">
    <property type="entry name" value="HAMP"/>
    <property type="match status" value="1"/>
</dbReference>
<comment type="similarity">
    <text evidence="7">Belongs to the methyl-accepting chemotaxis (MCP) protein family.</text>
</comment>
<dbReference type="Gene3D" id="6.10.340.10">
    <property type="match status" value="1"/>
</dbReference>
<evidence type="ECO:0000256" key="8">
    <source>
        <dbReference type="PROSITE-ProRule" id="PRU00284"/>
    </source>
</evidence>
<dbReference type="Gene3D" id="1.10.287.950">
    <property type="entry name" value="Methyl-accepting chemotaxis protein"/>
    <property type="match status" value="1"/>
</dbReference>
<feature type="domain" description="HAMP" evidence="11">
    <location>
        <begin position="237"/>
        <end position="289"/>
    </location>
</feature>
<gene>
    <name evidence="12" type="ORF">LUCI_2627</name>
</gene>
<dbReference type="SUPFAM" id="SSF58104">
    <property type="entry name" value="Methyl-accepting chemotaxis protein (MCP) signaling domain"/>
    <property type="match status" value="1"/>
</dbReference>